<proteinExistence type="predicted"/>
<dbReference type="GeneID" id="95579417"/>
<reference evidence="2 3" key="1">
    <citation type="submission" date="2017-05" db="EMBL/GenBank/DDBJ databases">
        <title>Vagococcus spp. assemblies.</title>
        <authorList>
            <person name="Gulvik C.A."/>
        </authorList>
    </citation>
    <scope>NUCLEOTIDE SEQUENCE [LARGE SCALE GENOMIC DNA]</scope>
    <source>
        <strain evidence="2 3">SS1714</strain>
    </source>
</reference>
<accession>A0A430ARV5</accession>
<comment type="caution">
    <text evidence="2">The sequence shown here is derived from an EMBL/GenBank/DDBJ whole genome shotgun (WGS) entry which is preliminary data.</text>
</comment>
<organism evidence="2 3">
    <name type="scientific">Vagococcus carniphilus</name>
    <dbReference type="NCBI Taxonomy" id="218144"/>
    <lineage>
        <taxon>Bacteria</taxon>
        <taxon>Bacillati</taxon>
        <taxon>Bacillota</taxon>
        <taxon>Bacilli</taxon>
        <taxon>Lactobacillales</taxon>
        <taxon>Enterococcaceae</taxon>
        <taxon>Vagococcus</taxon>
    </lineage>
</organism>
<dbReference type="RefSeq" id="WP_126795917.1">
    <property type="nucleotide sequence ID" value="NZ_CP060720.1"/>
</dbReference>
<dbReference type="Proteomes" id="UP000288028">
    <property type="component" value="Unassembled WGS sequence"/>
</dbReference>
<sequence>MGTIINLSINNLCIDWGKNYFYNAHSWLYESKEFQKKYDDYNYYEGGLAISEKLIDVKFRLNNLGYSLNEVESKFNHQLNIWSKNHDCILTFELLKSIVMNIDLDKITDRFLSEDWENRYNDNFYSWLANDIKANEDYISIKRKYLNDNEKNKDEFYDGLEDFILIKMDRYIILRLFCENESNLKYDLNWFCYDLIESGWVTIEDINYFDDKNFIIQHNKLYGRLQKHAVTAENILGSVTAMDQWLEYKGLNRNIEYIKESFTGNTTIINYTLPTFIRNIIHHPENERNTFSDEDLMSSINMMLKIIKY</sequence>
<evidence type="ECO:0000259" key="1">
    <source>
        <dbReference type="Pfam" id="PF18871"/>
    </source>
</evidence>
<name>A0A430ARV5_9ENTE</name>
<evidence type="ECO:0000313" key="2">
    <source>
        <dbReference type="EMBL" id="RSU10786.1"/>
    </source>
</evidence>
<feature type="domain" description="HEPN/Toprim N-terminal" evidence="1">
    <location>
        <begin position="1"/>
        <end position="206"/>
    </location>
</feature>
<protein>
    <recommendedName>
        <fullName evidence="1">HEPN/Toprim N-terminal domain-containing protein</fullName>
    </recommendedName>
</protein>
<dbReference type="AlphaFoldDB" id="A0A430ARV5"/>
<keyword evidence="3" id="KW-1185">Reference proteome</keyword>
<dbReference type="InterPro" id="IPR041487">
    <property type="entry name" value="HEPN/Toprim-NTD1"/>
</dbReference>
<dbReference type="Pfam" id="PF18871">
    <property type="entry name" value="HEPN_Toprim_N"/>
    <property type="match status" value="1"/>
</dbReference>
<gene>
    <name evidence="2" type="ORF">CBF28_12865</name>
</gene>
<evidence type="ECO:0000313" key="3">
    <source>
        <dbReference type="Proteomes" id="UP000288028"/>
    </source>
</evidence>
<dbReference type="EMBL" id="NGKB01000016">
    <property type="protein sequence ID" value="RSU10786.1"/>
    <property type="molecule type" value="Genomic_DNA"/>
</dbReference>
<dbReference type="OrthoDB" id="7029750at2"/>